<evidence type="ECO:0000313" key="2">
    <source>
        <dbReference type="Proteomes" id="UP001239111"/>
    </source>
</evidence>
<protein>
    <submittedName>
        <fullName evidence="1">Uncharacterized protein</fullName>
    </submittedName>
</protein>
<dbReference type="Proteomes" id="UP001239111">
    <property type="component" value="Chromosome 1"/>
</dbReference>
<sequence length="243" mass="27095">MSSDFTKVLPCAFCGENVAPINAARHGCFRDYDTVVVKDGKLRGELLQNISGAVSTVKNPNSRGKKVASSENASKSNLQRYSPNAAASKSNLQQHSPNAASKSDLQQHSPNAATSTGSTVSHLVQTANQVVDPEEKLILEVRDKEVLWNFTNKNLVQYRTKQNLDKEWKQIHLALSAYYPSVAVVKQKWKELEETYYDLLKDHKIKTQTRSGQAAPAPDSSDVNWKYFKIMSFLSDVSISYNK</sequence>
<evidence type="ECO:0000313" key="1">
    <source>
        <dbReference type="EMBL" id="KAJ8687665.1"/>
    </source>
</evidence>
<organism evidence="1 2">
    <name type="scientific">Eretmocerus hayati</name>
    <dbReference type="NCBI Taxonomy" id="131215"/>
    <lineage>
        <taxon>Eukaryota</taxon>
        <taxon>Metazoa</taxon>
        <taxon>Ecdysozoa</taxon>
        <taxon>Arthropoda</taxon>
        <taxon>Hexapoda</taxon>
        <taxon>Insecta</taxon>
        <taxon>Pterygota</taxon>
        <taxon>Neoptera</taxon>
        <taxon>Endopterygota</taxon>
        <taxon>Hymenoptera</taxon>
        <taxon>Apocrita</taxon>
        <taxon>Proctotrupomorpha</taxon>
        <taxon>Chalcidoidea</taxon>
        <taxon>Aphelinidae</taxon>
        <taxon>Aphelininae</taxon>
        <taxon>Eretmocerus</taxon>
    </lineage>
</organism>
<proteinExistence type="predicted"/>
<dbReference type="EMBL" id="CM056741">
    <property type="protein sequence ID" value="KAJ8687665.1"/>
    <property type="molecule type" value="Genomic_DNA"/>
</dbReference>
<reference evidence="1" key="1">
    <citation type="submission" date="2023-04" db="EMBL/GenBank/DDBJ databases">
        <title>A chromosome-level genome assembly of the parasitoid wasp Eretmocerus hayati.</title>
        <authorList>
            <person name="Zhong Y."/>
            <person name="Liu S."/>
            <person name="Liu Y."/>
        </authorList>
    </citation>
    <scope>NUCLEOTIDE SEQUENCE</scope>
    <source>
        <strain evidence="1">ZJU_SS_LIU_2023</strain>
    </source>
</reference>
<gene>
    <name evidence="1" type="ORF">QAD02_023459</name>
</gene>
<comment type="caution">
    <text evidence="1">The sequence shown here is derived from an EMBL/GenBank/DDBJ whole genome shotgun (WGS) entry which is preliminary data.</text>
</comment>
<keyword evidence="2" id="KW-1185">Reference proteome</keyword>
<name>A0ACC2PW73_9HYME</name>
<accession>A0ACC2PW73</accession>